<protein>
    <submittedName>
        <fullName evidence="2">Uncharacterized protein</fullName>
    </submittedName>
</protein>
<comment type="caution">
    <text evidence="2">The sequence shown here is derived from an EMBL/GenBank/DDBJ whole genome shotgun (WGS) entry which is preliminary data.</text>
</comment>
<keyword evidence="1" id="KW-1133">Transmembrane helix</keyword>
<gene>
    <name evidence="2" type="ORF">LCGC14_0602090</name>
</gene>
<keyword evidence="1" id="KW-0812">Transmembrane</keyword>
<name>A0A0F9TWB8_9ZZZZ</name>
<sequence length="264" mass="31207">MCSEVSNIKVEEKENFNHFLNYDIVNKTYWLQWLIVFLTTAIVVIISFQFIISTVSNSLILLIYILDGFLLFFPFIFGFFLKKTIRTFIIEKGNPLTYGSDRSHLIYKCHMRKIKISSKSFQLNEIKRFEVIQRMKRNNLKWYCALIFNSGDYLTITTTLDEPLVFHYAIELNKFLELNTSLDKKLMQKELIPYIPLKEQRRIRLLKFLKILFTIVIAVFSAILFTLFWIGNIEILPGFIIFIFLLFFGVFMIMSENGATFDGL</sequence>
<reference evidence="2" key="1">
    <citation type="journal article" date="2015" name="Nature">
        <title>Complex archaea that bridge the gap between prokaryotes and eukaryotes.</title>
        <authorList>
            <person name="Spang A."/>
            <person name="Saw J.H."/>
            <person name="Jorgensen S.L."/>
            <person name="Zaremba-Niedzwiedzka K."/>
            <person name="Martijn J."/>
            <person name="Lind A.E."/>
            <person name="van Eijk R."/>
            <person name="Schleper C."/>
            <person name="Guy L."/>
            <person name="Ettema T.J."/>
        </authorList>
    </citation>
    <scope>NUCLEOTIDE SEQUENCE</scope>
</reference>
<evidence type="ECO:0000313" key="2">
    <source>
        <dbReference type="EMBL" id="KKN53461.1"/>
    </source>
</evidence>
<feature type="transmembrane region" description="Helical" evidence="1">
    <location>
        <begin position="30"/>
        <end position="52"/>
    </location>
</feature>
<evidence type="ECO:0000256" key="1">
    <source>
        <dbReference type="SAM" id="Phobius"/>
    </source>
</evidence>
<accession>A0A0F9TWB8</accession>
<keyword evidence="1" id="KW-0472">Membrane</keyword>
<dbReference type="EMBL" id="LAZR01000970">
    <property type="protein sequence ID" value="KKN53461.1"/>
    <property type="molecule type" value="Genomic_DNA"/>
</dbReference>
<feature type="transmembrane region" description="Helical" evidence="1">
    <location>
        <begin position="58"/>
        <end position="81"/>
    </location>
</feature>
<proteinExistence type="predicted"/>
<feature type="transmembrane region" description="Helical" evidence="1">
    <location>
        <begin position="235"/>
        <end position="254"/>
    </location>
</feature>
<dbReference type="AlphaFoldDB" id="A0A0F9TWB8"/>
<feature type="transmembrane region" description="Helical" evidence="1">
    <location>
        <begin position="208"/>
        <end position="229"/>
    </location>
</feature>
<organism evidence="2">
    <name type="scientific">marine sediment metagenome</name>
    <dbReference type="NCBI Taxonomy" id="412755"/>
    <lineage>
        <taxon>unclassified sequences</taxon>
        <taxon>metagenomes</taxon>
        <taxon>ecological metagenomes</taxon>
    </lineage>
</organism>